<dbReference type="STRING" id="278856.A0A212F5I4"/>
<comment type="subcellular location">
    <subcellularLocation>
        <location evidence="1">Endoplasmic reticulum</location>
    </subcellularLocation>
</comment>
<feature type="compositionally biased region" description="Basic and acidic residues" evidence="6">
    <location>
        <begin position="633"/>
        <end position="646"/>
    </location>
</feature>
<dbReference type="InParanoid" id="A0A212F5I4"/>
<dbReference type="CDD" id="cd09233">
    <property type="entry name" value="ACE1-Sec16-like"/>
    <property type="match status" value="1"/>
</dbReference>
<feature type="region of interest" description="Disordered" evidence="6">
    <location>
        <begin position="600"/>
        <end position="682"/>
    </location>
</feature>
<keyword evidence="4" id="KW-0256">Endoplasmic reticulum</keyword>
<feature type="region of interest" description="Disordered" evidence="6">
    <location>
        <begin position="1"/>
        <end position="47"/>
    </location>
</feature>
<feature type="region of interest" description="Disordered" evidence="6">
    <location>
        <begin position="271"/>
        <end position="352"/>
    </location>
</feature>
<feature type="compositionally biased region" description="Polar residues" evidence="6">
    <location>
        <begin position="324"/>
        <end position="348"/>
    </location>
</feature>
<evidence type="ECO:0000256" key="6">
    <source>
        <dbReference type="SAM" id="MobiDB-lite"/>
    </source>
</evidence>
<evidence type="ECO:0000256" key="4">
    <source>
        <dbReference type="ARBA" id="ARBA00022824"/>
    </source>
</evidence>
<feature type="compositionally biased region" description="Polar residues" evidence="6">
    <location>
        <begin position="658"/>
        <end position="673"/>
    </location>
</feature>
<evidence type="ECO:0000313" key="8">
    <source>
        <dbReference type="EMBL" id="OWR48969.1"/>
    </source>
</evidence>
<feature type="region of interest" description="Disordered" evidence="6">
    <location>
        <begin position="2284"/>
        <end position="2349"/>
    </location>
</feature>
<name>A0A212F5I4_DANPL</name>
<feature type="compositionally biased region" description="Pro residues" evidence="6">
    <location>
        <begin position="2170"/>
        <end position="2190"/>
    </location>
</feature>
<evidence type="ECO:0000256" key="5">
    <source>
        <dbReference type="ARBA" id="ARBA00022892"/>
    </source>
</evidence>
<sequence>MSWMKRPQSGAASRPEHPGYAAAATQPYGNQQNMFPNYQGVPPQQQQQMWQMPQQQQQYNQQYGQVYQQQPFVNNTSQYFQQPQQYNQNYANQNYDNAQQGLQQNYYQNQTPQVQNYTQSEGNTDGWEDNWNWGWEDTTKQQQKPASEVALNQTPVQPQHFNNANVLEESFTSTNTWNWSVEDKKQKDLQLSNDVQYDGDQQTQGTHLDSENNDHITGTRTSDQRRVSNGSTHEVTKELDNVNDINKDKLPNISLGKRFNLENLTPQWSIESQMSQDSSDLQTHSEETYKSENQSRNSSKDSPGPHTDTPNFNFSHSGLHETGVMNSEWSKQSTDDSLTVSVSNSNRRQSCDELANSVQELTITNRETADQGSSHPSQSVENVVGPEPNQFVLQQTSMPPPPPVSSLHNPQASQTTTPSPNTAPLPLPSLTSAPSLASSQQILPPPSALPVPPLTSFPTSTGQNPFKSSNPFSHKNIAKVASTNPQLFPPQVPGAGLASPAAVNKVVQQERLTTSYGVNLETTPDNSERPDQPQHSSYRQLPVNCQIPENLEVAPQNDRNEYLQTAHLSIADYGENTDFSGNIAPPGLRRMGVGQQDQEYNQNLNTSGDEPPPGLARMVPGQQTESDNTYNQRGDDYMDRQIDGRPTDTGGRPYRQAEGQQTSDTFAQPATSRNPERRPVGLDRMVPGEPSNDDFPQYQAGGFNGPNDHRVVTGVDHDYTAEVGPTDIREQNVDGSDYTEPAPRIPQRSVVGSRVEDAGDTGTPDYGVSGDDRRREITMEGENLQDLSLVSSTEISFSRDHTYDGIELGTADDGKERTHDGADITQNKNSRQSHGRVTSGEDSDRERGSRRDREKTKSSRDRYREKERGRYSRSDRKYDREPERRSSKDERRADKDRRDRDRRTREDSPDGRRYRRSTRSHRYETEDTDCYSDKERERRKYREGSYTSTRPPRGEERSGGRPGTTERDREREGRYEDDRGRRGEGRDRRYRPIDMRKAESLRRDRPRDDRKKVVTFSPEVKSDPEETYSSGSRGGSREATDEEPTRRRDDRRPTRQKHYYDGYVLGGAGWDARRQYSYFEHLRRTDPAAYMHVYNQLMDPRHSHALYKQTYYDGYGAGYGQERGSVHSGRSSEAGLKHADTYGHTHIIYTRYSHTTRQASIKLMEEEGRSCFQRYKQTLITCKYLRTVYGNESPPPTLYGTIATHRYNVGDGDGLRFMEADDGKDLMVCDVGTTGGAETPRRSGPTSQTECVDRRDLTTDMSLNLQLEESTVRSERMTPLKFSTAHVKCSVGARSLAVSRGRDPRVQLLPLTALTRDPLRDHMDGYPGPLVRGVTHKKSVVEYCERRAREAGAGAGEGAAVGDSTGAVLLWDLLALLLRQNGVVVGSDVAELLMKNTRAFEYKAPTSENTGESRSRRQRHVKRHELDSTMFSVLTDCGSSLGEDGEGPAATEEVPALVPEEQKKPAVSEKEALAKFREYLIYGNRQEALEWAMQCGLWAHALQLSWAGDRRARAAVSARFVAALGASDPLHSLYAALAGRAPPALACVADERWGDWRPHAAILLSNSSARPDQDRRNLTQLGDTLNGRGLIYSAQFCYLSAGVPFGVHPLAPLTARSPGSGAAPPRLSLLLADPRATSLRHFATDRAIFATEIYEYALSLSQERVLDELVVYKLVLATRLTDAGEAERALRYAEQAARALTASPQRDNTRALAHAVATLADRLKFFDPALHDEPEGGGEAAGESAAGTLAGVGGSGSEEPSPRHQQWLTDVTALASRLTMESSQNSTPQHGAELTPRDHEHTQYSWNDQTLQQPDMVPQQYPDPVPEAPDYAAQYYRQQQQQFQEMEQQQQYEPPPYGEYDENPAPYGDSYWQNDTHYGYNDSAGPPAGLRRRRRPEPAPKERNEPLPLEDDEGTSPAHVAELLRRAAVPARWRPRLGAVVGDTVENWARRAARERSTRPLVFGGTYPIDEPEDSAPSFHQVERRRRLRDTVERSVRRFEAALASRAGGRSLVRTFDIDEPLGPREERPAPDPDSRVYLAGPQTYDIDEPGETARPTITMPGATRSPAPDHDREPPSHMLSQTERDSESPTPASKDGKTADGGSGGREGKGADKKGAGGGGWLSGVLSKLALRPPNQMILPDDKNPTIVWDEDNKCWRDTASGDSGEASGPPPPPPTGPPVPAAGPPGPLTSPALVSSTPLASPSANMLRMQKGRHIKKSYVDVLNPGGAPAVPVATLAPPPPPAPGAPPSFFIPAPLPHQVGPQTVSSVRLVVSSLPQPCTNFPPPSRPSAAAGPRAGVGAALAAASPPFPDPPAGRGGYLRPYADSRGRLPHRDLTDQSDENRALGT</sequence>
<feature type="compositionally biased region" description="Low complexity" evidence="6">
    <location>
        <begin position="428"/>
        <end position="439"/>
    </location>
</feature>
<feature type="compositionally biased region" description="Basic and acidic residues" evidence="6">
    <location>
        <begin position="952"/>
        <end position="1012"/>
    </location>
</feature>
<feature type="compositionally biased region" description="Pro residues" evidence="6">
    <location>
        <begin position="443"/>
        <end position="455"/>
    </location>
</feature>
<dbReference type="GO" id="GO:0070971">
    <property type="term" value="C:endoplasmic reticulum exit site"/>
    <property type="evidence" value="ECO:0007669"/>
    <property type="project" value="TreeGrafter"/>
</dbReference>
<feature type="compositionally biased region" description="Basic and acidic residues" evidence="6">
    <location>
        <begin position="2022"/>
        <end position="2035"/>
    </location>
</feature>
<dbReference type="Pfam" id="PF12931">
    <property type="entry name" value="TPR_Sec16"/>
    <property type="match status" value="1"/>
</dbReference>
<dbReference type="PANTHER" id="PTHR13402">
    <property type="entry name" value="RGPR-RELATED"/>
    <property type="match status" value="1"/>
</dbReference>
<evidence type="ECO:0000256" key="3">
    <source>
        <dbReference type="ARBA" id="ARBA00022448"/>
    </source>
</evidence>
<dbReference type="GO" id="GO:0070973">
    <property type="term" value="P:protein localization to endoplasmic reticulum exit site"/>
    <property type="evidence" value="ECO:0007669"/>
    <property type="project" value="TreeGrafter"/>
</dbReference>
<organism evidence="8 9">
    <name type="scientific">Danaus plexippus plexippus</name>
    <dbReference type="NCBI Taxonomy" id="278856"/>
    <lineage>
        <taxon>Eukaryota</taxon>
        <taxon>Metazoa</taxon>
        <taxon>Ecdysozoa</taxon>
        <taxon>Arthropoda</taxon>
        <taxon>Hexapoda</taxon>
        <taxon>Insecta</taxon>
        <taxon>Pterygota</taxon>
        <taxon>Neoptera</taxon>
        <taxon>Endopterygota</taxon>
        <taxon>Lepidoptera</taxon>
        <taxon>Glossata</taxon>
        <taxon>Ditrysia</taxon>
        <taxon>Papilionoidea</taxon>
        <taxon>Nymphalidae</taxon>
        <taxon>Danainae</taxon>
        <taxon>Danaini</taxon>
        <taxon>Danaina</taxon>
        <taxon>Danaus</taxon>
        <taxon>Danaus</taxon>
    </lineage>
</organism>
<comment type="caution">
    <text evidence="8">The sequence shown here is derived from an EMBL/GenBank/DDBJ whole genome shotgun (WGS) entry which is preliminary data.</text>
</comment>
<feature type="compositionally biased region" description="Polar residues" evidence="6">
    <location>
        <begin position="1779"/>
        <end position="1789"/>
    </location>
</feature>
<gene>
    <name evidence="8" type="ORF">KGM_215295</name>
</gene>
<feature type="region of interest" description="Disordered" evidence="6">
    <location>
        <begin position="722"/>
        <end position="1058"/>
    </location>
</feature>
<feature type="compositionally biased region" description="Basic and acidic residues" evidence="6">
    <location>
        <begin position="842"/>
        <end position="912"/>
    </location>
</feature>
<evidence type="ECO:0000259" key="7">
    <source>
        <dbReference type="Pfam" id="PF12931"/>
    </source>
</evidence>
<dbReference type="eggNOG" id="KOG1913">
    <property type="taxonomic scope" value="Eukaryota"/>
</dbReference>
<feature type="region of interest" description="Disordered" evidence="6">
    <location>
        <begin position="1728"/>
        <end position="1765"/>
    </location>
</feature>
<feature type="compositionally biased region" description="Basic and acidic residues" evidence="6">
    <location>
        <begin position="2326"/>
        <end position="2349"/>
    </location>
</feature>
<reference evidence="8 9" key="1">
    <citation type="journal article" date="2011" name="Cell">
        <title>The monarch butterfly genome yields insights into long-distance migration.</title>
        <authorList>
            <person name="Zhan S."/>
            <person name="Merlin C."/>
            <person name="Boore J.L."/>
            <person name="Reppert S.M."/>
        </authorList>
    </citation>
    <scope>NUCLEOTIDE SEQUENCE [LARGE SCALE GENOMIC DNA]</scope>
    <source>
        <strain evidence="8">F-2</strain>
    </source>
</reference>
<feature type="compositionally biased region" description="Polar residues" evidence="6">
    <location>
        <begin position="456"/>
        <end position="473"/>
    </location>
</feature>
<feature type="compositionally biased region" description="Basic and acidic residues" evidence="6">
    <location>
        <begin position="1896"/>
        <end position="1905"/>
    </location>
</feature>
<dbReference type="GO" id="GO:0012507">
    <property type="term" value="C:ER to Golgi transport vesicle membrane"/>
    <property type="evidence" value="ECO:0007669"/>
    <property type="project" value="TreeGrafter"/>
</dbReference>
<feature type="region of interest" description="Disordered" evidence="6">
    <location>
        <begin position="1779"/>
        <end position="1802"/>
    </location>
</feature>
<feature type="region of interest" description="Disordered" evidence="6">
    <location>
        <begin position="1839"/>
        <end position="1921"/>
    </location>
</feature>
<feature type="compositionally biased region" description="Polar residues" evidence="6">
    <location>
        <begin position="2194"/>
        <end position="2206"/>
    </location>
</feature>
<feature type="compositionally biased region" description="Basic and acidic residues" evidence="6">
    <location>
        <begin position="2107"/>
        <end position="2116"/>
    </location>
</feature>
<evidence type="ECO:0000256" key="2">
    <source>
        <dbReference type="ARBA" id="ARBA00005927"/>
    </source>
</evidence>
<feature type="compositionally biased region" description="Polar residues" evidence="6">
    <location>
        <begin position="621"/>
        <end position="632"/>
    </location>
</feature>
<feature type="compositionally biased region" description="Basic and acidic residues" evidence="6">
    <location>
        <begin position="1035"/>
        <end position="1053"/>
    </location>
</feature>
<feature type="compositionally biased region" description="Pro residues" evidence="6">
    <location>
        <begin position="2239"/>
        <end position="2249"/>
    </location>
</feature>
<dbReference type="PANTHER" id="PTHR13402:SF6">
    <property type="entry name" value="SECRETORY 16, ISOFORM I"/>
    <property type="match status" value="1"/>
</dbReference>
<dbReference type="GO" id="GO:0007030">
    <property type="term" value="P:Golgi organization"/>
    <property type="evidence" value="ECO:0007669"/>
    <property type="project" value="TreeGrafter"/>
</dbReference>
<dbReference type="Gene3D" id="1.25.40.1030">
    <property type="match status" value="1"/>
</dbReference>
<dbReference type="GO" id="GO:0016192">
    <property type="term" value="P:vesicle-mediated transport"/>
    <property type="evidence" value="ECO:0007669"/>
    <property type="project" value="UniProtKB-KW"/>
</dbReference>
<feature type="compositionally biased region" description="Low complexity" evidence="6">
    <location>
        <begin position="36"/>
        <end position="47"/>
    </location>
</feature>
<feature type="compositionally biased region" description="Polar residues" evidence="6">
    <location>
        <begin position="824"/>
        <end position="836"/>
    </location>
</feature>
<keyword evidence="5" id="KW-0931">ER-Golgi transport</keyword>
<protein>
    <recommendedName>
        <fullName evidence="7">Sec16 Sec23-binding domain-containing protein</fullName>
    </recommendedName>
</protein>
<feature type="compositionally biased region" description="Polar residues" evidence="6">
    <location>
        <begin position="785"/>
        <end position="796"/>
    </location>
</feature>
<dbReference type="EMBL" id="AGBW02010203">
    <property type="protein sequence ID" value="OWR48969.1"/>
    <property type="molecule type" value="Genomic_DNA"/>
</dbReference>
<feature type="region of interest" description="Disordered" evidence="6">
    <location>
        <begin position="1963"/>
        <end position="1982"/>
    </location>
</feature>
<dbReference type="KEGG" id="dpl:KGM_215295"/>
<feature type="domain" description="Sec16 Sec23-binding" evidence="7">
    <location>
        <begin position="1477"/>
        <end position="1724"/>
    </location>
</feature>
<accession>A0A212F5I4</accession>
<comment type="similarity">
    <text evidence="2">Belongs to the SEC16 family.</text>
</comment>
<feature type="compositionally biased region" description="Basic and acidic residues" evidence="6">
    <location>
        <begin position="921"/>
        <end position="943"/>
    </location>
</feature>
<feature type="compositionally biased region" description="Polar residues" evidence="6">
    <location>
        <begin position="291"/>
        <end position="301"/>
    </location>
</feature>
<feature type="region of interest" description="Disordered" evidence="6">
    <location>
        <begin position="392"/>
        <end position="473"/>
    </location>
</feature>
<keyword evidence="3" id="KW-0813">Transport</keyword>
<feature type="compositionally biased region" description="Basic and acidic residues" evidence="6">
    <location>
        <begin position="234"/>
        <end position="250"/>
    </location>
</feature>
<feature type="region of interest" description="Disordered" evidence="6">
    <location>
        <begin position="2004"/>
        <end position="2252"/>
    </location>
</feature>
<keyword evidence="9" id="KW-1185">Reference proteome</keyword>
<feature type="compositionally biased region" description="Polar residues" evidence="6">
    <location>
        <begin position="271"/>
        <end position="282"/>
    </location>
</feature>
<evidence type="ECO:0000313" key="9">
    <source>
        <dbReference type="Proteomes" id="UP000007151"/>
    </source>
</evidence>
<feature type="compositionally biased region" description="Basic and acidic residues" evidence="6">
    <location>
        <begin position="812"/>
        <end position="822"/>
    </location>
</feature>
<feature type="compositionally biased region" description="Low complexity" evidence="6">
    <location>
        <begin position="2290"/>
        <end position="2308"/>
    </location>
</feature>
<dbReference type="Proteomes" id="UP000007151">
    <property type="component" value="Unassembled WGS sequence"/>
</dbReference>
<feature type="region of interest" description="Disordered" evidence="6">
    <location>
        <begin position="197"/>
        <end position="251"/>
    </location>
</feature>
<feature type="compositionally biased region" description="Polar residues" evidence="6">
    <location>
        <begin position="197"/>
        <end position="207"/>
    </location>
</feature>
<feature type="compositionally biased region" description="Polar residues" evidence="6">
    <location>
        <begin position="515"/>
        <end position="525"/>
    </location>
</feature>
<feature type="region of interest" description="Disordered" evidence="6">
    <location>
        <begin position="515"/>
        <end position="539"/>
    </location>
</feature>
<feature type="compositionally biased region" description="Low complexity" evidence="6">
    <location>
        <begin position="1839"/>
        <end position="1852"/>
    </location>
</feature>
<feature type="compositionally biased region" description="Polar residues" evidence="6">
    <location>
        <begin position="215"/>
        <end position="233"/>
    </location>
</feature>
<feature type="compositionally biased region" description="Low complexity" evidence="6">
    <location>
        <begin position="2227"/>
        <end position="2238"/>
    </location>
</feature>
<dbReference type="InterPro" id="IPR024298">
    <property type="entry name" value="Sec16_Sec23-bd"/>
</dbReference>
<proteinExistence type="inferred from homology"/>
<evidence type="ECO:0000256" key="1">
    <source>
        <dbReference type="ARBA" id="ARBA00004240"/>
    </source>
</evidence>